<dbReference type="InterPro" id="IPR013519">
    <property type="entry name" value="Int_alpha_beta-p"/>
</dbReference>
<protein>
    <submittedName>
        <fullName evidence="17">Uncharacterized protein</fullName>
    </submittedName>
</protein>
<feature type="repeat" description="FG-GAP" evidence="12">
    <location>
        <begin position="61"/>
        <end position="119"/>
    </location>
</feature>
<dbReference type="SUPFAM" id="SSF69318">
    <property type="entry name" value="Integrin alpha N-terminal domain"/>
    <property type="match status" value="1"/>
</dbReference>
<evidence type="ECO:0000259" key="15">
    <source>
        <dbReference type="Pfam" id="PF20805"/>
    </source>
</evidence>
<feature type="repeat" description="FG-GAP" evidence="12">
    <location>
        <begin position="1"/>
        <end position="58"/>
    </location>
</feature>
<dbReference type="GO" id="GO:0007229">
    <property type="term" value="P:integrin-mediated signaling pathway"/>
    <property type="evidence" value="ECO:0007669"/>
    <property type="project" value="UniProtKB-KW"/>
</dbReference>
<dbReference type="InterPro" id="IPR048286">
    <property type="entry name" value="Integrin_alpha_Ig-like_3"/>
</dbReference>
<dbReference type="AlphaFoldDB" id="A0A8K0KFS2"/>
<dbReference type="PANTHER" id="PTHR23220:SF83">
    <property type="entry name" value="INTEGRIN ALPHA-PS3-RELATED"/>
    <property type="match status" value="1"/>
</dbReference>
<keyword evidence="5" id="KW-0677">Repeat</keyword>
<dbReference type="SUPFAM" id="SSF69179">
    <property type="entry name" value="Integrin domains"/>
    <property type="match status" value="3"/>
</dbReference>
<dbReference type="Gene3D" id="2.60.40.1510">
    <property type="entry name" value="ntegrin, alpha v. Chain A, domain 3"/>
    <property type="match status" value="1"/>
</dbReference>
<dbReference type="InterPro" id="IPR013517">
    <property type="entry name" value="FG-GAP"/>
</dbReference>
<sequence>MGEYFGSSLCVIDLNSDGLDDLVIGAPQHSLETSNTLTDSGDEGRIYVFINNGNGNLNEIGDKHKITGSQQGARFGTAVSNVGDLNNDGYPDIAVGAPYENFGRGAVYIYHGQFDGIKAKFAQKILAQDIDNHIYGFGFSISRGSDSDGNNCLDVAVGAYDSGHVVLFRSLPVIKFYANLATNVRRINFDDTEFRAKACISYVGKYAPDSIEAEVTLKADPTYGRAVFILDSKNISLYVYKVKLKYGMEQCKEFGIEIIGSYLDFSKPIEILMQYNLTNSSQSGTDRRRTKNGFCKTCPILDPSVPSHVIHKVPYATGCKDDICKTDIKNYVSFVDFRSSSYVIGSSDSIQLKVLLKNTGDPAFLSYTNITFPSVIPLIRVPKNCKEISIASNTSDINGLQCEMGNPLGPYITKELILQFDTKNIPTNSDQITFNINSGSTGEELEMDDNIKEVILPLRAVSDISISGKSSQDHFYLVKKNETFSDKAVSFSHSYEIHNLGPSPVQKVNASFSIPYRITTPSGTVTLTKIYKPQIKIDSESSELFDCSGRDFSFFMDQKIGYESNFSIKYDITSERREIILEEKKIRRRKREIPSLYSIDKEKTVFINCSTVGVECVTVDCNLGPFKPTQTRANIILPFKVYPRDLESFLEYKDLILVSSTGSIEILDVPKPTKYDDKLYLGFFKRDKKEEMEKLKHKSEMEESLTANMSD</sequence>
<dbReference type="Gene3D" id="2.130.10.130">
    <property type="entry name" value="Integrin alpha, N-terminal"/>
    <property type="match status" value="1"/>
</dbReference>
<evidence type="ECO:0000259" key="14">
    <source>
        <dbReference type="Pfam" id="PF08441"/>
    </source>
</evidence>
<evidence type="ECO:0000256" key="3">
    <source>
        <dbReference type="ARBA" id="ARBA00022692"/>
    </source>
</evidence>
<dbReference type="Pfam" id="PF20806">
    <property type="entry name" value="Integrin_A_Ig_3"/>
    <property type="match status" value="1"/>
</dbReference>
<dbReference type="Gene3D" id="2.60.40.1530">
    <property type="entry name" value="ntegrin, alpha v. Chain A, domain 4"/>
    <property type="match status" value="1"/>
</dbReference>
<feature type="repeat" description="FG-GAP" evidence="12">
    <location>
        <begin position="123"/>
        <end position="185"/>
    </location>
</feature>
<dbReference type="Pfam" id="PF20805">
    <property type="entry name" value="Integrin_A_Ig_2"/>
    <property type="match status" value="1"/>
</dbReference>
<dbReference type="PRINTS" id="PR01185">
    <property type="entry name" value="INTEGRINA"/>
</dbReference>
<gene>
    <name evidence="17" type="ORF">J437_LFUL008964</name>
</gene>
<comment type="caution">
    <text evidence="17">The sequence shown here is derived from an EMBL/GenBank/DDBJ whole genome shotgun (WGS) entry which is preliminary data.</text>
</comment>
<evidence type="ECO:0000256" key="9">
    <source>
        <dbReference type="ARBA" id="ARBA00023136"/>
    </source>
</evidence>
<dbReference type="Pfam" id="PF01839">
    <property type="entry name" value="FG-GAP"/>
    <property type="match status" value="2"/>
</dbReference>
<keyword evidence="8 13" id="KW-0401">Integrin</keyword>
<dbReference type="OrthoDB" id="5573735at2759"/>
<comment type="similarity">
    <text evidence="2 13">Belongs to the integrin alpha chain family.</text>
</comment>
<dbReference type="GO" id="GO:0048513">
    <property type="term" value="P:animal organ development"/>
    <property type="evidence" value="ECO:0007669"/>
    <property type="project" value="UniProtKB-ARBA"/>
</dbReference>
<dbReference type="Pfam" id="PF08441">
    <property type="entry name" value="Integrin_A_Ig_1"/>
    <property type="match status" value="1"/>
</dbReference>
<comment type="subcellular location">
    <subcellularLocation>
        <location evidence="1 13">Membrane</location>
        <topology evidence="1 13">Single-pass type I membrane protein</topology>
    </subcellularLocation>
</comment>
<evidence type="ECO:0000256" key="5">
    <source>
        <dbReference type="ARBA" id="ARBA00022737"/>
    </source>
</evidence>
<reference evidence="17" key="2">
    <citation type="submission" date="2017-10" db="EMBL/GenBank/DDBJ databases">
        <title>Ladona fulva Genome sequencing and assembly.</title>
        <authorList>
            <person name="Murali S."/>
            <person name="Richards S."/>
            <person name="Bandaranaike D."/>
            <person name="Bellair M."/>
            <person name="Blankenburg K."/>
            <person name="Chao H."/>
            <person name="Dinh H."/>
            <person name="Doddapaneni H."/>
            <person name="Dugan-Rocha S."/>
            <person name="Elkadiri S."/>
            <person name="Gnanaolivu R."/>
            <person name="Hernandez B."/>
            <person name="Skinner E."/>
            <person name="Javaid M."/>
            <person name="Lee S."/>
            <person name="Li M."/>
            <person name="Ming W."/>
            <person name="Munidasa M."/>
            <person name="Muniz J."/>
            <person name="Nguyen L."/>
            <person name="Hughes D."/>
            <person name="Osuji N."/>
            <person name="Pu L.-L."/>
            <person name="Puazo M."/>
            <person name="Qu C."/>
            <person name="Quiroz J."/>
            <person name="Raj R."/>
            <person name="Weissenberger G."/>
            <person name="Xin Y."/>
            <person name="Zou X."/>
            <person name="Han Y."/>
            <person name="Worley K."/>
            <person name="Muzny D."/>
            <person name="Gibbs R."/>
        </authorList>
    </citation>
    <scope>NUCLEOTIDE SEQUENCE</scope>
    <source>
        <strain evidence="17">Sampled in the wild</strain>
    </source>
</reference>
<proteinExistence type="inferred from homology"/>
<feature type="domain" description="Integrin alpha third immunoglobulin-like" evidence="16">
    <location>
        <begin position="490"/>
        <end position="656"/>
    </location>
</feature>
<dbReference type="Gene3D" id="2.60.40.1460">
    <property type="entry name" value="Integrin domains. Chain A, domain 2"/>
    <property type="match status" value="1"/>
</dbReference>
<dbReference type="GO" id="GO:0007160">
    <property type="term" value="P:cell-matrix adhesion"/>
    <property type="evidence" value="ECO:0007669"/>
    <property type="project" value="TreeGrafter"/>
</dbReference>
<dbReference type="InterPro" id="IPR000413">
    <property type="entry name" value="Integrin_alpha"/>
</dbReference>
<accession>A0A8K0KFS2</accession>
<keyword evidence="7" id="KW-1133">Transmembrane helix</keyword>
<keyword evidence="9" id="KW-0472">Membrane</keyword>
<dbReference type="PANTHER" id="PTHR23220">
    <property type="entry name" value="INTEGRIN ALPHA"/>
    <property type="match status" value="1"/>
</dbReference>
<dbReference type="InterPro" id="IPR032695">
    <property type="entry name" value="Integrin_dom_sf"/>
</dbReference>
<dbReference type="Proteomes" id="UP000792457">
    <property type="component" value="Unassembled WGS sequence"/>
</dbReference>
<dbReference type="SMART" id="SM00191">
    <property type="entry name" value="Int_alpha"/>
    <property type="match status" value="3"/>
</dbReference>
<evidence type="ECO:0000256" key="1">
    <source>
        <dbReference type="ARBA" id="ARBA00004479"/>
    </source>
</evidence>
<evidence type="ECO:0000256" key="8">
    <source>
        <dbReference type="ARBA" id="ARBA00023037"/>
    </source>
</evidence>
<dbReference type="GO" id="GO:0033627">
    <property type="term" value="P:cell adhesion mediated by integrin"/>
    <property type="evidence" value="ECO:0007669"/>
    <property type="project" value="TreeGrafter"/>
</dbReference>
<dbReference type="InterPro" id="IPR048285">
    <property type="entry name" value="Integrin_alpha_Ig-like_2"/>
</dbReference>
<dbReference type="EMBL" id="KZ308693">
    <property type="protein sequence ID" value="KAG8233201.1"/>
    <property type="molecule type" value="Genomic_DNA"/>
</dbReference>
<evidence type="ECO:0000256" key="11">
    <source>
        <dbReference type="ARBA" id="ARBA00023180"/>
    </source>
</evidence>
<dbReference type="GO" id="GO:0008305">
    <property type="term" value="C:integrin complex"/>
    <property type="evidence" value="ECO:0007669"/>
    <property type="project" value="InterPro"/>
</dbReference>
<evidence type="ECO:0000256" key="10">
    <source>
        <dbReference type="ARBA" id="ARBA00023170"/>
    </source>
</evidence>
<dbReference type="GO" id="GO:0005178">
    <property type="term" value="F:integrin binding"/>
    <property type="evidence" value="ECO:0007669"/>
    <property type="project" value="TreeGrafter"/>
</dbReference>
<evidence type="ECO:0000256" key="12">
    <source>
        <dbReference type="PROSITE-ProRule" id="PRU00803"/>
    </source>
</evidence>
<evidence type="ECO:0000313" key="18">
    <source>
        <dbReference type="Proteomes" id="UP000792457"/>
    </source>
</evidence>
<dbReference type="GO" id="GO:0009897">
    <property type="term" value="C:external side of plasma membrane"/>
    <property type="evidence" value="ECO:0007669"/>
    <property type="project" value="TreeGrafter"/>
</dbReference>
<feature type="domain" description="Integrin alpha second immunoglobulin-like" evidence="15">
    <location>
        <begin position="319"/>
        <end position="449"/>
    </location>
</feature>
<keyword evidence="11" id="KW-0325">Glycoprotein</keyword>
<dbReference type="PROSITE" id="PS51470">
    <property type="entry name" value="FG_GAP"/>
    <property type="match status" value="3"/>
</dbReference>
<keyword evidence="6 13" id="KW-0130">Cell adhesion</keyword>
<dbReference type="InterPro" id="IPR013649">
    <property type="entry name" value="Integrin_alpha_Ig-like_1"/>
</dbReference>
<keyword evidence="4" id="KW-0732">Signal</keyword>
<reference evidence="17" key="1">
    <citation type="submission" date="2013-04" db="EMBL/GenBank/DDBJ databases">
        <authorList>
            <person name="Qu J."/>
            <person name="Murali S.C."/>
            <person name="Bandaranaike D."/>
            <person name="Bellair M."/>
            <person name="Blankenburg K."/>
            <person name="Chao H."/>
            <person name="Dinh H."/>
            <person name="Doddapaneni H."/>
            <person name="Downs B."/>
            <person name="Dugan-Rocha S."/>
            <person name="Elkadiri S."/>
            <person name="Gnanaolivu R.D."/>
            <person name="Hernandez B."/>
            <person name="Javaid M."/>
            <person name="Jayaseelan J.C."/>
            <person name="Lee S."/>
            <person name="Li M."/>
            <person name="Ming W."/>
            <person name="Munidasa M."/>
            <person name="Muniz J."/>
            <person name="Nguyen L."/>
            <person name="Ongeri F."/>
            <person name="Osuji N."/>
            <person name="Pu L.-L."/>
            <person name="Puazo M."/>
            <person name="Qu C."/>
            <person name="Quiroz J."/>
            <person name="Raj R."/>
            <person name="Weissenberger G."/>
            <person name="Xin Y."/>
            <person name="Zou X."/>
            <person name="Han Y."/>
            <person name="Richards S."/>
            <person name="Worley K."/>
            <person name="Muzny D."/>
            <person name="Gibbs R."/>
        </authorList>
    </citation>
    <scope>NUCLEOTIDE SEQUENCE</scope>
    <source>
        <strain evidence="17">Sampled in the wild</strain>
    </source>
</reference>
<evidence type="ECO:0000256" key="2">
    <source>
        <dbReference type="ARBA" id="ARBA00008054"/>
    </source>
</evidence>
<evidence type="ECO:0000256" key="6">
    <source>
        <dbReference type="ARBA" id="ARBA00022889"/>
    </source>
</evidence>
<evidence type="ECO:0000313" key="17">
    <source>
        <dbReference type="EMBL" id="KAG8233201.1"/>
    </source>
</evidence>
<dbReference type="GO" id="GO:0007157">
    <property type="term" value="P:heterophilic cell-cell adhesion via plasma membrane cell adhesion molecules"/>
    <property type="evidence" value="ECO:0007669"/>
    <property type="project" value="UniProtKB-ARBA"/>
</dbReference>
<evidence type="ECO:0000259" key="16">
    <source>
        <dbReference type="Pfam" id="PF20806"/>
    </source>
</evidence>
<keyword evidence="3" id="KW-0812">Transmembrane</keyword>
<name>A0A8K0KFS2_LADFU</name>
<keyword evidence="10 13" id="KW-0675">Receptor</keyword>
<evidence type="ECO:0000256" key="13">
    <source>
        <dbReference type="RuleBase" id="RU003762"/>
    </source>
</evidence>
<evidence type="ECO:0000256" key="7">
    <source>
        <dbReference type="ARBA" id="ARBA00022989"/>
    </source>
</evidence>
<keyword evidence="18" id="KW-1185">Reference proteome</keyword>
<feature type="domain" description="Integrin alpha first immunoglubulin-like" evidence="14">
    <location>
        <begin position="194"/>
        <end position="315"/>
    </location>
</feature>
<evidence type="ECO:0000256" key="4">
    <source>
        <dbReference type="ARBA" id="ARBA00022729"/>
    </source>
</evidence>
<dbReference type="InterPro" id="IPR028994">
    <property type="entry name" value="Integrin_alpha_N"/>
</dbReference>
<organism evidence="17 18">
    <name type="scientific">Ladona fulva</name>
    <name type="common">Scarce chaser dragonfly</name>
    <name type="synonym">Libellula fulva</name>
    <dbReference type="NCBI Taxonomy" id="123851"/>
    <lineage>
        <taxon>Eukaryota</taxon>
        <taxon>Metazoa</taxon>
        <taxon>Ecdysozoa</taxon>
        <taxon>Arthropoda</taxon>
        <taxon>Hexapoda</taxon>
        <taxon>Insecta</taxon>
        <taxon>Pterygota</taxon>
        <taxon>Palaeoptera</taxon>
        <taxon>Odonata</taxon>
        <taxon>Epiprocta</taxon>
        <taxon>Anisoptera</taxon>
        <taxon>Libelluloidea</taxon>
        <taxon>Libellulidae</taxon>
        <taxon>Ladona</taxon>
    </lineage>
</organism>